<evidence type="ECO:0000256" key="1">
    <source>
        <dbReference type="SAM" id="MobiDB-lite"/>
    </source>
</evidence>
<organism evidence="2 3">
    <name type="scientific">Sphingobacterium allocomposti</name>
    <dbReference type="NCBI Taxonomy" id="415956"/>
    <lineage>
        <taxon>Bacteria</taxon>
        <taxon>Pseudomonadati</taxon>
        <taxon>Bacteroidota</taxon>
        <taxon>Sphingobacteriia</taxon>
        <taxon>Sphingobacteriales</taxon>
        <taxon>Sphingobacteriaceae</taxon>
        <taxon>Sphingobacterium</taxon>
    </lineage>
</organism>
<dbReference type="Proteomes" id="UP000325105">
    <property type="component" value="Unassembled WGS sequence"/>
</dbReference>
<comment type="caution">
    <text evidence="2">The sequence shown here is derived from an EMBL/GenBank/DDBJ whole genome shotgun (WGS) entry which is preliminary data.</text>
</comment>
<accession>A0A5S5D6J8</accession>
<sequence>MTLVAIKNHFTIYSHPPLAICYLPLAICHQPLTSPFTTLHLNPIPRQPCASERTGIGSTASAGRHNSREEPFLV</sequence>
<evidence type="ECO:0000313" key="3">
    <source>
        <dbReference type="Proteomes" id="UP000325105"/>
    </source>
</evidence>
<name>A0A5S5D6J8_9SPHI</name>
<gene>
    <name evidence="2" type="ORF">BC792_12231</name>
</gene>
<feature type="region of interest" description="Disordered" evidence="1">
    <location>
        <begin position="50"/>
        <end position="74"/>
    </location>
</feature>
<dbReference type="AlphaFoldDB" id="A0A5S5D6J8"/>
<reference evidence="2 3" key="1">
    <citation type="submission" date="2019-07" db="EMBL/GenBank/DDBJ databases">
        <title>Genomic Encyclopedia of Archaeal and Bacterial Type Strains, Phase II (KMG-II): from individual species to whole genera.</title>
        <authorList>
            <person name="Goeker M."/>
        </authorList>
    </citation>
    <scope>NUCLEOTIDE SEQUENCE [LARGE SCALE GENOMIC DNA]</scope>
    <source>
        <strain evidence="2 3">DSM 18850</strain>
    </source>
</reference>
<protein>
    <submittedName>
        <fullName evidence="2">Uncharacterized protein</fullName>
    </submittedName>
</protein>
<evidence type="ECO:0000313" key="2">
    <source>
        <dbReference type="EMBL" id="TYP91064.1"/>
    </source>
</evidence>
<dbReference type="EMBL" id="VNHX01000022">
    <property type="protein sequence ID" value="TYP91064.1"/>
    <property type="molecule type" value="Genomic_DNA"/>
</dbReference>
<keyword evidence="3" id="KW-1185">Reference proteome</keyword>
<proteinExistence type="predicted"/>